<evidence type="ECO:0000256" key="3">
    <source>
        <dbReference type="ARBA" id="ARBA00004496"/>
    </source>
</evidence>
<gene>
    <name evidence="25" type="primary">phea</name>
    <name evidence="25" type="ORF">BUMPUSDA_CDS00205</name>
</gene>
<comment type="catalytic activity">
    <reaction evidence="1">
        <text>chorismate = prephenate</text>
        <dbReference type="Rhea" id="RHEA:13897"/>
        <dbReference type="ChEBI" id="CHEBI:29748"/>
        <dbReference type="ChEBI" id="CHEBI:29934"/>
        <dbReference type="EC" id="5.4.99.5"/>
    </reaction>
</comment>
<dbReference type="Gene3D" id="3.40.190.10">
    <property type="entry name" value="Periplasmic binding protein-like II"/>
    <property type="match status" value="2"/>
</dbReference>
<dbReference type="InterPro" id="IPR018528">
    <property type="entry name" value="Preph_deHydtase_CS"/>
</dbReference>
<feature type="binding site" evidence="20">
    <location>
        <position position="28"/>
    </location>
    <ligand>
        <name>substrate</name>
    </ligand>
</feature>
<feature type="binding site" evidence="20">
    <location>
        <position position="39"/>
    </location>
    <ligand>
        <name>substrate</name>
    </ligand>
</feature>
<dbReference type="InterPro" id="IPR002912">
    <property type="entry name" value="ACT_dom"/>
</dbReference>
<feature type="site" description="Essential for prephenate dehydratase activity" evidence="21">
    <location>
        <position position="278"/>
    </location>
</feature>
<dbReference type="PROSITE" id="PS51671">
    <property type="entry name" value="ACT"/>
    <property type="match status" value="1"/>
</dbReference>
<dbReference type="GO" id="GO:0004664">
    <property type="term" value="F:prephenate dehydratase activity"/>
    <property type="evidence" value="ECO:0007669"/>
    <property type="project" value="UniProtKB-EC"/>
</dbReference>
<evidence type="ECO:0000313" key="26">
    <source>
        <dbReference type="Proteomes" id="UP000019087"/>
    </source>
</evidence>
<evidence type="ECO:0000256" key="8">
    <source>
        <dbReference type="ARBA" id="ARBA00014401"/>
    </source>
</evidence>
<dbReference type="SUPFAM" id="SSF48600">
    <property type="entry name" value="Chorismate mutase II"/>
    <property type="match status" value="1"/>
</dbReference>
<dbReference type="InterPro" id="IPR036979">
    <property type="entry name" value="CM_dom_sf"/>
</dbReference>
<comment type="pathway">
    <text evidence="4">Amino-acid biosynthesis; L-phenylalanine biosynthesis; phenylpyruvate from prephenate: step 1/1.</text>
</comment>
<dbReference type="EMBL" id="CP002697">
    <property type="protein sequence ID" value="AHG59997.1"/>
    <property type="molecule type" value="Genomic_DNA"/>
</dbReference>
<name>W0P3H2_BUCMP</name>
<evidence type="ECO:0000256" key="1">
    <source>
        <dbReference type="ARBA" id="ARBA00000824"/>
    </source>
</evidence>
<dbReference type="SUPFAM" id="SSF53850">
    <property type="entry name" value="Periplasmic binding protein-like II"/>
    <property type="match status" value="1"/>
</dbReference>
<dbReference type="NCBIfam" id="TIGR01797">
    <property type="entry name" value="CM_P_1"/>
    <property type="match status" value="1"/>
</dbReference>
<dbReference type="PROSITE" id="PS51171">
    <property type="entry name" value="PREPHENATE_DEHYDR_3"/>
    <property type="match status" value="1"/>
</dbReference>
<dbReference type="GO" id="GO:0004106">
    <property type="term" value="F:chorismate mutase activity"/>
    <property type="evidence" value="ECO:0007669"/>
    <property type="project" value="UniProtKB-EC"/>
</dbReference>
<sequence length="385" mass="44190">MTAKNSLLVLRNEINNIDEKIVTLLAKRKDLVLKIAMSKIENNQPIRDIERERKILRKLIVLGKKKYLTPEYITQLFQLIIEESVLNQEKLLKKFCSDNKLTLASFSFLGPKGSYSHIAASEYADRNFKTCIIKECSTFEEVIASVENNESDYAILPIENTCSGYINEVFDILKKTNLFIVGEINIFINHCLLAIKKIALDEIKTVYSHPQPFQQCSNFIKKFPQWKIKYTKSTADAMEKISKYNDIHNAALGSEIGSKIYGLNILSKNLANQEKNITRFILLNRKPIKISEKIPTKTTLIFSTGQESGALSKVLLILQEKKLIMKKLTSQTIYKNPWEEMFYIDIQVNLSSELMQKTLKEIQKITKFVKILGCYPSENVIPMVS</sequence>
<reference evidence="25 26" key="1">
    <citation type="journal article" date="2013" name="BMC Genomics">
        <title>Comparative analysis of genome sequences from four strains of the Buchnera aphidicola Mp endosymbion of the green peach aphid, Myzus persicae.</title>
        <authorList>
            <person name="Jiang Z."/>
            <person name="Jones D.H."/>
            <person name="Khuri S."/>
            <person name="Tsinoremas N.F."/>
            <person name="Wyss T."/>
            <person name="Jander G."/>
            <person name="Wilson A.C."/>
        </authorList>
    </citation>
    <scope>NUCLEOTIDE SEQUENCE [LARGE SCALE GENOMIC DNA]</scope>
    <source>
        <strain evidence="26">str. USDA (Myzus persicae)</strain>
    </source>
</reference>
<dbReference type="RefSeq" id="WP_025384590.1">
    <property type="nucleotide sequence ID" value="NZ_CP002697.1"/>
</dbReference>
<dbReference type="EC" id="5.4.99.5" evidence="6"/>
<evidence type="ECO:0000256" key="2">
    <source>
        <dbReference type="ARBA" id="ARBA00002364"/>
    </source>
</evidence>
<dbReference type="CDD" id="cd13631">
    <property type="entry name" value="PBP2_Ct-PDT_like"/>
    <property type="match status" value="1"/>
</dbReference>
<evidence type="ECO:0000259" key="23">
    <source>
        <dbReference type="PROSITE" id="PS51171"/>
    </source>
</evidence>
<comment type="function">
    <text evidence="2">Catalyzes the Claisen rearrangement of chorismate to prephenate and the decarboxylation/dehydration of prephenate to phenylpyruvate.</text>
</comment>
<dbReference type="CDD" id="cd04905">
    <property type="entry name" value="ACT_CM-PDT"/>
    <property type="match status" value="1"/>
</dbReference>
<dbReference type="Gene3D" id="1.20.59.10">
    <property type="entry name" value="Chorismate mutase"/>
    <property type="match status" value="1"/>
</dbReference>
<organism evidence="25 26">
    <name type="scientific">Buchnera aphidicola str. USDA</name>
    <name type="common">Myzus persicae</name>
    <dbReference type="NCBI Taxonomy" id="1009856"/>
    <lineage>
        <taxon>Bacteria</taxon>
        <taxon>Pseudomonadati</taxon>
        <taxon>Pseudomonadota</taxon>
        <taxon>Gammaproteobacteria</taxon>
        <taxon>Enterobacterales</taxon>
        <taxon>Erwiniaceae</taxon>
        <taxon>Buchnera</taxon>
    </lineage>
</organism>
<evidence type="ECO:0000259" key="22">
    <source>
        <dbReference type="PROSITE" id="PS51168"/>
    </source>
</evidence>
<evidence type="ECO:0000256" key="5">
    <source>
        <dbReference type="ARBA" id="ARBA00004817"/>
    </source>
</evidence>
<dbReference type="InterPro" id="IPR008242">
    <property type="entry name" value="Chor_mutase/pphenate_deHydtase"/>
</dbReference>
<dbReference type="InterPro" id="IPR045865">
    <property type="entry name" value="ACT-like_dom_sf"/>
</dbReference>
<dbReference type="Proteomes" id="UP000019087">
    <property type="component" value="Chromosome"/>
</dbReference>
<dbReference type="InterPro" id="IPR010952">
    <property type="entry name" value="CM_P_1"/>
</dbReference>
<evidence type="ECO:0000259" key="24">
    <source>
        <dbReference type="PROSITE" id="PS51671"/>
    </source>
</evidence>
<comment type="subcellular location">
    <subcellularLocation>
        <location evidence="3">Cytoplasm</location>
    </subcellularLocation>
</comment>
<evidence type="ECO:0000256" key="17">
    <source>
        <dbReference type="ARBA" id="ARBA00031175"/>
    </source>
</evidence>
<proteinExistence type="predicted"/>
<feature type="binding site" evidence="20">
    <location>
        <position position="11"/>
    </location>
    <ligand>
        <name>substrate</name>
    </ligand>
</feature>
<dbReference type="KEGG" id="bapu:BUMPUSDA_CDS00205"/>
<keyword evidence="10" id="KW-0021">Allosteric enzyme</keyword>
<dbReference type="Pfam" id="PF01817">
    <property type="entry name" value="CM_2"/>
    <property type="match status" value="1"/>
</dbReference>
<keyword evidence="16" id="KW-0511">Multifunctional enzyme</keyword>
<feature type="domain" description="Prephenate dehydratase" evidence="23">
    <location>
        <begin position="105"/>
        <end position="285"/>
    </location>
</feature>
<keyword evidence="12" id="KW-0057">Aromatic amino acid biosynthesis</keyword>
<keyword evidence="14" id="KW-0413">Isomerase</keyword>
<keyword evidence="13" id="KW-0584">Phenylalanine biosynthesis</keyword>
<dbReference type="PIRSF" id="PIRSF001500">
    <property type="entry name" value="Chor_mut_pdt_Ppr"/>
    <property type="match status" value="1"/>
</dbReference>
<keyword evidence="9" id="KW-0963">Cytoplasm</keyword>
<dbReference type="PROSITE" id="PS51168">
    <property type="entry name" value="CHORISMATE_MUT_2"/>
    <property type="match status" value="1"/>
</dbReference>
<feature type="binding site" evidence="20">
    <location>
        <position position="48"/>
    </location>
    <ligand>
        <name>substrate</name>
    </ligand>
</feature>
<feature type="binding site" evidence="20">
    <location>
        <position position="52"/>
    </location>
    <ligand>
        <name>substrate</name>
    </ligand>
</feature>
<dbReference type="PANTHER" id="PTHR21022">
    <property type="entry name" value="PREPHENATE DEHYDRATASE P PROTEIN"/>
    <property type="match status" value="1"/>
</dbReference>
<evidence type="ECO:0000256" key="15">
    <source>
        <dbReference type="ARBA" id="ARBA00023239"/>
    </source>
</evidence>
<evidence type="ECO:0000256" key="7">
    <source>
        <dbReference type="ARBA" id="ARBA00013147"/>
    </source>
</evidence>
<feature type="domain" description="Chorismate mutase" evidence="22">
    <location>
        <begin position="1"/>
        <end position="92"/>
    </location>
</feature>
<dbReference type="EC" id="4.2.1.51" evidence="7"/>
<dbReference type="AlphaFoldDB" id="W0P3H2"/>
<evidence type="ECO:0000256" key="14">
    <source>
        <dbReference type="ARBA" id="ARBA00023235"/>
    </source>
</evidence>
<evidence type="ECO:0000256" key="4">
    <source>
        <dbReference type="ARBA" id="ARBA00004741"/>
    </source>
</evidence>
<keyword evidence="11" id="KW-0028">Amino-acid biosynthesis</keyword>
<dbReference type="UniPathway" id="UPA00121">
    <property type="reaction ID" value="UER00345"/>
</dbReference>
<feature type="domain" description="ACT" evidence="24">
    <location>
        <begin position="299"/>
        <end position="376"/>
    </location>
</feature>
<dbReference type="PROSITE" id="PS00857">
    <property type="entry name" value="PREPHENATE_DEHYDR_1"/>
    <property type="match status" value="1"/>
</dbReference>
<dbReference type="GO" id="GO:0005737">
    <property type="term" value="C:cytoplasm"/>
    <property type="evidence" value="ECO:0007669"/>
    <property type="project" value="UniProtKB-SubCell"/>
</dbReference>
<dbReference type="HOGENOM" id="CLU_035008_1_0_6"/>
<dbReference type="GO" id="GO:0009094">
    <property type="term" value="P:L-phenylalanine biosynthetic process"/>
    <property type="evidence" value="ECO:0007669"/>
    <property type="project" value="UniProtKB-UniPathway"/>
</dbReference>
<evidence type="ECO:0000256" key="6">
    <source>
        <dbReference type="ARBA" id="ARBA00012404"/>
    </source>
</evidence>
<comment type="catalytic activity">
    <reaction evidence="19">
        <text>prephenate + H(+) = 3-phenylpyruvate + CO2 + H2O</text>
        <dbReference type="Rhea" id="RHEA:21648"/>
        <dbReference type="ChEBI" id="CHEBI:15377"/>
        <dbReference type="ChEBI" id="CHEBI:15378"/>
        <dbReference type="ChEBI" id="CHEBI:16526"/>
        <dbReference type="ChEBI" id="CHEBI:18005"/>
        <dbReference type="ChEBI" id="CHEBI:29934"/>
        <dbReference type="EC" id="4.2.1.51"/>
    </reaction>
</comment>
<evidence type="ECO:0000256" key="12">
    <source>
        <dbReference type="ARBA" id="ARBA00023141"/>
    </source>
</evidence>
<dbReference type="SUPFAM" id="SSF55021">
    <property type="entry name" value="ACT-like"/>
    <property type="match status" value="1"/>
</dbReference>
<dbReference type="InterPro" id="IPR001086">
    <property type="entry name" value="Preph_deHydtase"/>
</dbReference>
<feature type="binding site" evidence="20">
    <location>
        <position position="84"/>
    </location>
    <ligand>
        <name>substrate</name>
    </ligand>
</feature>
<keyword evidence="15" id="KW-0456">Lyase</keyword>
<dbReference type="SMART" id="SM00830">
    <property type="entry name" value="CM_2"/>
    <property type="match status" value="1"/>
</dbReference>
<dbReference type="Pfam" id="PF00800">
    <property type="entry name" value="PDT"/>
    <property type="match status" value="1"/>
</dbReference>
<dbReference type="UniPathway" id="UPA00120">
    <property type="reaction ID" value="UER00203"/>
</dbReference>
<dbReference type="Gene3D" id="3.30.70.260">
    <property type="match status" value="1"/>
</dbReference>
<dbReference type="PATRIC" id="fig|1009856.3.peg.384"/>
<dbReference type="InterPro" id="IPR036263">
    <property type="entry name" value="Chorismate_II_sf"/>
</dbReference>
<dbReference type="PANTHER" id="PTHR21022:SF19">
    <property type="entry name" value="PREPHENATE DEHYDRATASE-RELATED"/>
    <property type="match status" value="1"/>
</dbReference>
<evidence type="ECO:0000256" key="18">
    <source>
        <dbReference type="ARBA" id="ARBA00031520"/>
    </source>
</evidence>
<evidence type="ECO:0000256" key="16">
    <source>
        <dbReference type="ARBA" id="ARBA00023268"/>
    </source>
</evidence>
<evidence type="ECO:0000256" key="21">
    <source>
        <dbReference type="PIRSR" id="PIRSR001500-2"/>
    </source>
</evidence>
<comment type="pathway">
    <text evidence="5">Metabolic intermediate biosynthesis; prephenate biosynthesis; prephenate from chorismate: step 1/1.</text>
</comment>
<dbReference type="FunFam" id="3.40.190.10:FF:000034">
    <property type="entry name" value="Chorismate mutase/prephenate dehydratase"/>
    <property type="match status" value="1"/>
</dbReference>
<evidence type="ECO:0000256" key="13">
    <source>
        <dbReference type="ARBA" id="ARBA00023222"/>
    </source>
</evidence>
<evidence type="ECO:0000256" key="19">
    <source>
        <dbReference type="ARBA" id="ARBA00047848"/>
    </source>
</evidence>
<protein>
    <recommendedName>
        <fullName evidence="8">Bifunctional chorismate mutase/prephenate dehydratase</fullName>
        <ecNumber evidence="7">4.2.1.51</ecNumber>
        <ecNumber evidence="6">5.4.99.5</ecNumber>
    </recommendedName>
    <alternativeName>
        <fullName evidence="18">Chorismate mutase-prephenate dehydratase</fullName>
    </alternativeName>
    <alternativeName>
        <fullName evidence="17">p-protein</fullName>
    </alternativeName>
</protein>
<evidence type="ECO:0000256" key="10">
    <source>
        <dbReference type="ARBA" id="ARBA00022533"/>
    </source>
</evidence>
<evidence type="ECO:0000256" key="11">
    <source>
        <dbReference type="ARBA" id="ARBA00022605"/>
    </source>
</evidence>
<evidence type="ECO:0000256" key="9">
    <source>
        <dbReference type="ARBA" id="ARBA00022490"/>
    </source>
</evidence>
<dbReference type="InterPro" id="IPR002701">
    <property type="entry name" value="CM_II_prokaryot"/>
</dbReference>
<accession>W0P3H2</accession>
<dbReference type="GO" id="GO:0046417">
    <property type="term" value="P:chorismate metabolic process"/>
    <property type="evidence" value="ECO:0007669"/>
    <property type="project" value="InterPro"/>
</dbReference>
<feature type="binding site" evidence="20">
    <location>
        <position position="88"/>
    </location>
    <ligand>
        <name>substrate</name>
    </ligand>
</feature>
<evidence type="ECO:0000313" key="25">
    <source>
        <dbReference type="EMBL" id="AHG59997.1"/>
    </source>
</evidence>
<evidence type="ECO:0000256" key="20">
    <source>
        <dbReference type="PIRSR" id="PIRSR001500-1"/>
    </source>
</evidence>